<sequence>MVALTADSLCSTSACLSSASGSVTIGDARGWNDAFGVGLTAAYGINKLLHVPLNTSIIFKYGGTHTDAFGDCTLSGTRVASFDHGGGSTGGDFPNQYSAVVTAPGVLHFLCEPHCLSGQRMRVAVGMESVPGELQLLWGTSSATGVKTLHGRSFDGKDWDAAKLIAPLLWSCDADACEAELPTSSASAGMGMGMEDEYDQLTYSIEVITAGPAANETLAARFLQQATFGSTRADIAHALKLPAADLSLRLEGRSGDGYADGILTEVINGTAAHAGWAALDDSVPYFVCTVTVTWWQAPSPRPRVGSRVVLGEAACPQGPCNNNCPRFTVTNPPVAFVHFPPAGAVVANLTSLAPNYDLSGLVELSGGNDGSATDLAACTGECDSDAQCAAGLRCFQRSNGETIPGCFGPGGGRNWDYCYDPCIPQEHASSVLTAINSSDGAASSSIRDISITGPCGGALRGASISDKERGGCWRHVHPETGNVYDFSYWVSAHEGIARAEQRYNPVAAPAREGKAYMTFPDNICTYSRTDMRCWSDYKRYFQFVGLLDETLAFSALPLPLQTAGVAPAGAVGTRRAEGFEACGSPGETANDPRLPNSFGGDRENSRAMGPNNVAVYAHDQFRQRAAWALSQVLVVGADNDDDPERWLAYYDIFVRHPFGSFRDVLREVSYSPIMGDWLPYEGVRSRALSGKFPE</sequence>
<dbReference type="PaxDb" id="2903-EOD30256"/>
<keyword evidence="2" id="KW-1185">Reference proteome</keyword>
<dbReference type="Proteomes" id="UP000013827">
    <property type="component" value="Unassembled WGS sequence"/>
</dbReference>
<evidence type="ECO:0008006" key="3">
    <source>
        <dbReference type="Google" id="ProtNLM"/>
    </source>
</evidence>
<dbReference type="KEGG" id="ehx:EMIHUDRAFT_233073"/>
<accession>A0A0D3K3C1</accession>
<protein>
    <recommendedName>
        <fullName evidence="3">Blue (type 1) copper domain-containing protein</fullName>
    </recommendedName>
</protein>
<dbReference type="RefSeq" id="XP_005782685.1">
    <property type="nucleotide sequence ID" value="XM_005782628.1"/>
</dbReference>
<name>A0A0D3K3C1_EMIH1</name>
<evidence type="ECO:0000313" key="2">
    <source>
        <dbReference type="Proteomes" id="UP000013827"/>
    </source>
</evidence>
<reference evidence="1" key="2">
    <citation type="submission" date="2024-10" db="UniProtKB">
        <authorList>
            <consortium name="EnsemblProtists"/>
        </authorList>
    </citation>
    <scope>IDENTIFICATION</scope>
</reference>
<dbReference type="InterPro" id="IPR008972">
    <property type="entry name" value="Cupredoxin"/>
</dbReference>
<dbReference type="HOGENOM" id="CLU_397215_0_0_1"/>
<reference evidence="2" key="1">
    <citation type="journal article" date="2013" name="Nature">
        <title>Pan genome of the phytoplankton Emiliania underpins its global distribution.</title>
        <authorList>
            <person name="Read B.A."/>
            <person name="Kegel J."/>
            <person name="Klute M.J."/>
            <person name="Kuo A."/>
            <person name="Lefebvre S.C."/>
            <person name="Maumus F."/>
            <person name="Mayer C."/>
            <person name="Miller J."/>
            <person name="Monier A."/>
            <person name="Salamov A."/>
            <person name="Young J."/>
            <person name="Aguilar M."/>
            <person name="Claverie J.M."/>
            <person name="Frickenhaus S."/>
            <person name="Gonzalez K."/>
            <person name="Herman E.K."/>
            <person name="Lin Y.C."/>
            <person name="Napier J."/>
            <person name="Ogata H."/>
            <person name="Sarno A.F."/>
            <person name="Shmutz J."/>
            <person name="Schroeder D."/>
            <person name="de Vargas C."/>
            <person name="Verret F."/>
            <person name="von Dassow P."/>
            <person name="Valentin K."/>
            <person name="Van de Peer Y."/>
            <person name="Wheeler G."/>
            <person name="Dacks J.B."/>
            <person name="Delwiche C.F."/>
            <person name="Dyhrman S.T."/>
            <person name="Glockner G."/>
            <person name="John U."/>
            <person name="Richards T."/>
            <person name="Worden A.Z."/>
            <person name="Zhang X."/>
            <person name="Grigoriev I.V."/>
            <person name="Allen A.E."/>
            <person name="Bidle K."/>
            <person name="Borodovsky M."/>
            <person name="Bowler C."/>
            <person name="Brownlee C."/>
            <person name="Cock J.M."/>
            <person name="Elias M."/>
            <person name="Gladyshev V.N."/>
            <person name="Groth M."/>
            <person name="Guda C."/>
            <person name="Hadaegh A."/>
            <person name="Iglesias-Rodriguez M.D."/>
            <person name="Jenkins J."/>
            <person name="Jones B.M."/>
            <person name="Lawson T."/>
            <person name="Leese F."/>
            <person name="Lindquist E."/>
            <person name="Lobanov A."/>
            <person name="Lomsadze A."/>
            <person name="Malik S.B."/>
            <person name="Marsh M.E."/>
            <person name="Mackinder L."/>
            <person name="Mock T."/>
            <person name="Mueller-Roeber B."/>
            <person name="Pagarete A."/>
            <person name="Parker M."/>
            <person name="Probert I."/>
            <person name="Quesneville H."/>
            <person name="Raines C."/>
            <person name="Rensing S.A."/>
            <person name="Riano-Pachon D.M."/>
            <person name="Richier S."/>
            <person name="Rokitta S."/>
            <person name="Shiraiwa Y."/>
            <person name="Soanes D.M."/>
            <person name="van der Giezen M."/>
            <person name="Wahlund T.M."/>
            <person name="Williams B."/>
            <person name="Wilson W."/>
            <person name="Wolfe G."/>
            <person name="Wurch L.L."/>
        </authorList>
    </citation>
    <scope>NUCLEOTIDE SEQUENCE</scope>
</reference>
<dbReference type="SUPFAM" id="SSF49503">
    <property type="entry name" value="Cupredoxins"/>
    <property type="match status" value="1"/>
</dbReference>
<organism evidence="1 2">
    <name type="scientific">Emiliania huxleyi (strain CCMP1516)</name>
    <dbReference type="NCBI Taxonomy" id="280463"/>
    <lineage>
        <taxon>Eukaryota</taxon>
        <taxon>Haptista</taxon>
        <taxon>Haptophyta</taxon>
        <taxon>Prymnesiophyceae</taxon>
        <taxon>Isochrysidales</taxon>
        <taxon>Noelaerhabdaceae</taxon>
        <taxon>Emiliania</taxon>
    </lineage>
</organism>
<dbReference type="Pfam" id="PF08811">
    <property type="entry name" value="DUF1800"/>
    <property type="match status" value="1"/>
</dbReference>
<dbReference type="GeneID" id="17275571"/>
<dbReference type="EnsemblProtists" id="EOD30256">
    <property type="protein sequence ID" value="EOD30256"/>
    <property type="gene ID" value="EMIHUDRAFT_233073"/>
</dbReference>
<dbReference type="AlphaFoldDB" id="A0A0D3K3C1"/>
<evidence type="ECO:0000313" key="1">
    <source>
        <dbReference type="EnsemblProtists" id="EOD30256"/>
    </source>
</evidence>
<dbReference type="InterPro" id="IPR014917">
    <property type="entry name" value="DUF1800"/>
</dbReference>
<proteinExistence type="predicted"/>